<sequence length="204" mass="21691">MSETTVVAVVTIVLVFLPLLWALSGWLSRRSSRALLRGLGLTLIPVGLVLTGLMRLLVRALRLVVNWFAATTMTTTIWIGVVVLAVGLVTWLVAGFMTPVDRETGRQRRKEHAARKQARPKNASRESASTGSGSPQNGSQQPWTNQTTGSGANTAKSSANAPAQGWPSTSSTPGSSSTASPNVSATEKDADAEVEDILRRRGLN</sequence>
<feature type="compositionally biased region" description="Basic residues" evidence="1">
    <location>
        <begin position="107"/>
        <end position="119"/>
    </location>
</feature>
<reference evidence="3 4" key="2">
    <citation type="submission" date="2023-06" db="EMBL/GenBank/DDBJ databases">
        <title>The Gram-positive Non-spore-bearing Anaerobic Bacilli of Human Feces.</title>
        <authorList>
            <person name="Eggerth A.H."/>
        </authorList>
    </citation>
    <scope>NUCLEOTIDE SEQUENCE [LARGE SCALE GENOMIC DNA]</scope>
    <source>
        <strain evidence="3 4">CBA3108</strain>
    </source>
</reference>
<evidence type="ECO:0000313" key="4">
    <source>
        <dbReference type="Proteomes" id="UP001212097"/>
    </source>
</evidence>
<reference evidence="3 4" key="1">
    <citation type="submission" date="2023-01" db="EMBL/GenBank/DDBJ databases">
        <authorList>
            <person name="Lee S.H."/>
            <person name="Jung H.S."/>
            <person name="Yun J.U."/>
        </authorList>
    </citation>
    <scope>NUCLEOTIDE SEQUENCE [LARGE SCALE GENOMIC DNA]</scope>
    <source>
        <strain evidence="3 4">CBA3108</strain>
    </source>
</reference>
<feature type="transmembrane region" description="Helical" evidence="2">
    <location>
        <begin position="6"/>
        <end position="27"/>
    </location>
</feature>
<dbReference type="Proteomes" id="UP001212097">
    <property type="component" value="Chromosome"/>
</dbReference>
<evidence type="ECO:0000313" key="3">
    <source>
        <dbReference type="EMBL" id="WCC79186.1"/>
    </source>
</evidence>
<evidence type="ECO:0000256" key="1">
    <source>
        <dbReference type="SAM" id="MobiDB-lite"/>
    </source>
</evidence>
<protein>
    <recommendedName>
        <fullName evidence="5">Cellulose synthase</fullName>
    </recommendedName>
</protein>
<evidence type="ECO:0000256" key="2">
    <source>
        <dbReference type="SAM" id="Phobius"/>
    </source>
</evidence>
<name>A0ABY7QVZ1_9ACTN</name>
<dbReference type="EMBL" id="CP115668">
    <property type="protein sequence ID" value="WCC79186.1"/>
    <property type="molecule type" value="Genomic_DNA"/>
</dbReference>
<keyword evidence="2" id="KW-0812">Transmembrane</keyword>
<keyword evidence="2" id="KW-1133">Transmembrane helix</keyword>
<keyword evidence="4" id="KW-1185">Reference proteome</keyword>
<evidence type="ECO:0008006" key="5">
    <source>
        <dbReference type="Google" id="ProtNLM"/>
    </source>
</evidence>
<proteinExistence type="predicted"/>
<accession>A0ABY7QVZ1</accession>
<feature type="region of interest" description="Disordered" evidence="1">
    <location>
        <begin position="102"/>
        <end position="204"/>
    </location>
</feature>
<feature type="compositionally biased region" description="Basic and acidic residues" evidence="1">
    <location>
        <begin position="186"/>
        <end position="204"/>
    </location>
</feature>
<organism evidence="3 4">
    <name type="scientific">Cutibacterium equinum</name>
    <dbReference type="NCBI Taxonomy" id="3016342"/>
    <lineage>
        <taxon>Bacteria</taxon>
        <taxon>Bacillati</taxon>
        <taxon>Actinomycetota</taxon>
        <taxon>Actinomycetes</taxon>
        <taxon>Propionibacteriales</taxon>
        <taxon>Propionibacteriaceae</taxon>
        <taxon>Cutibacterium</taxon>
    </lineage>
</organism>
<feature type="transmembrane region" description="Helical" evidence="2">
    <location>
        <begin position="34"/>
        <end position="57"/>
    </location>
</feature>
<feature type="transmembrane region" description="Helical" evidence="2">
    <location>
        <begin position="77"/>
        <end position="100"/>
    </location>
</feature>
<dbReference type="RefSeq" id="WP_271417390.1">
    <property type="nucleotide sequence ID" value="NZ_CP115668.1"/>
</dbReference>
<keyword evidence="2" id="KW-0472">Membrane</keyword>
<gene>
    <name evidence="3" type="ORF">O6R08_06415</name>
</gene>
<feature type="compositionally biased region" description="Low complexity" evidence="1">
    <location>
        <begin position="167"/>
        <end position="181"/>
    </location>
</feature>
<feature type="compositionally biased region" description="Polar residues" evidence="1">
    <location>
        <begin position="125"/>
        <end position="161"/>
    </location>
</feature>